<keyword evidence="2" id="KW-1185">Reference proteome</keyword>
<proteinExistence type="predicted"/>
<reference evidence="1 2" key="1">
    <citation type="submission" date="2019-02" db="EMBL/GenBank/DDBJ databases">
        <title>Deep-cultivation of Planctomycetes and their phenomic and genomic characterization uncovers novel biology.</title>
        <authorList>
            <person name="Wiegand S."/>
            <person name="Jogler M."/>
            <person name="Boedeker C."/>
            <person name="Pinto D."/>
            <person name="Vollmers J."/>
            <person name="Rivas-Marin E."/>
            <person name="Kohn T."/>
            <person name="Peeters S.H."/>
            <person name="Heuer A."/>
            <person name="Rast P."/>
            <person name="Oberbeckmann S."/>
            <person name="Bunk B."/>
            <person name="Jeske O."/>
            <person name="Meyerdierks A."/>
            <person name="Storesund J.E."/>
            <person name="Kallscheuer N."/>
            <person name="Luecker S."/>
            <person name="Lage O.M."/>
            <person name="Pohl T."/>
            <person name="Merkel B.J."/>
            <person name="Hornburger P."/>
            <person name="Mueller R.-W."/>
            <person name="Bruemmer F."/>
            <person name="Labrenz M."/>
            <person name="Spormann A.M."/>
            <person name="Op Den Camp H."/>
            <person name="Overmann J."/>
            <person name="Amann R."/>
            <person name="Jetten M.S.M."/>
            <person name="Mascher T."/>
            <person name="Medema M.H."/>
            <person name="Devos D.P."/>
            <person name="Kaster A.-K."/>
            <person name="Ovreas L."/>
            <person name="Rohde M."/>
            <person name="Galperin M.Y."/>
            <person name="Jogler C."/>
        </authorList>
    </citation>
    <scope>NUCLEOTIDE SEQUENCE [LARGE SCALE GENOMIC DNA]</scope>
    <source>
        <strain evidence="1 2">CA13</strain>
    </source>
</reference>
<dbReference type="OrthoDB" id="8526978at2"/>
<evidence type="ECO:0000313" key="2">
    <source>
        <dbReference type="Proteomes" id="UP000315010"/>
    </source>
</evidence>
<organism evidence="1 2">
    <name type="scientific">Novipirellula herctigrandis</name>
    <dbReference type="NCBI Taxonomy" id="2527986"/>
    <lineage>
        <taxon>Bacteria</taxon>
        <taxon>Pseudomonadati</taxon>
        <taxon>Planctomycetota</taxon>
        <taxon>Planctomycetia</taxon>
        <taxon>Pirellulales</taxon>
        <taxon>Pirellulaceae</taxon>
        <taxon>Novipirellula</taxon>
    </lineage>
</organism>
<sequence>MNQSLPKKTIRRVIKIGGSLLLRKDLTRRMPRRIKEIAHGQPSQNVAIVGGGELVDAVRSLDQCRSLDATQTHWRCIELLQHTFEIFHQWFPTWHRIDSLQQLHGATDVGFVTDRPTLVNVNAFYNRENAFDLPTDWRTTTDSLAALLAKQVDAAELVLLKSCEIDGSRSTTELASAGIIDTTLPKFNPVDWRLRIEQF</sequence>
<accession>A0A5C5Z9E3</accession>
<dbReference type="RefSeq" id="WP_146401055.1">
    <property type="nucleotide sequence ID" value="NZ_SJPJ01000001.1"/>
</dbReference>
<dbReference type="Proteomes" id="UP000315010">
    <property type="component" value="Unassembled WGS sequence"/>
</dbReference>
<protein>
    <submittedName>
        <fullName evidence="1">Amino acid kinase family protein</fullName>
    </submittedName>
</protein>
<keyword evidence="1" id="KW-0418">Kinase</keyword>
<dbReference type="SUPFAM" id="SSF53633">
    <property type="entry name" value="Carbamate kinase-like"/>
    <property type="match status" value="1"/>
</dbReference>
<evidence type="ECO:0000313" key="1">
    <source>
        <dbReference type="EMBL" id="TWT83717.1"/>
    </source>
</evidence>
<comment type="caution">
    <text evidence="1">The sequence shown here is derived from an EMBL/GenBank/DDBJ whole genome shotgun (WGS) entry which is preliminary data.</text>
</comment>
<dbReference type="GO" id="GO:0016301">
    <property type="term" value="F:kinase activity"/>
    <property type="evidence" value="ECO:0007669"/>
    <property type="project" value="UniProtKB-KW"/>
</dbReference>
<dbReference type="AlphaFoldDB" id="A0A5C5Z9E3"/>
<name>A0A5C5Z9E3_9BACT</name>
<dbReference type="Gene3D" id="3.40.1160.10">
    <property type="entry name" value="Acetylglutamate kinase-like"/>
    <property type="match status" value="1"/>
</dbReference>
<dbReference type="EMBL" id="SJPJ01000001">
    <property type="protein sequence ID" value="TWT83717.1"/>
    <property type="molecule type" value="Genomic_DNA"/>
</dbReference>
<dbReference type="InterPro" id="IPR036393">
    <property type="entry name" value="AceGlu_kinase-like_sf"/>
</dbReference>
<keyword evidence="1" id="KW-0808">Transferase</keyword>
<gene>
    <name evidence="1" type="ORF">CA13_51840</name>
</gene>